<dbReference type="Gramene" id="KQK92961">
    <property type="protein sequence ID" value="KQK92961"/>
    <property type="gene ID" value="SETIT_040649mg"/>
</dbReference>
<dbReference type="InParanoid" id="K4AP01"/>
<dbReference type="HOGENOM" id="CLU_3243163_0_0_1"/>
<dbReference type="EMBL" id="AGNK02006151">
    <property type="status" value="NOT_ANNOTATED_CDS"/>
    <property type="molecule type" value="Genomic_DNA"/>
</dbReference>
<sequence>MNLSKAWSMVARSEVPLAWKSEHGEGKKKGDIFLSHFVRLPGC</sequence>
<dbReference type="Proteomes" id="UP000004995">
    <property type="component" value="Unassembled WGS sequence"/>
</dbReference>
<evidence type="ECO:0000313" key="1">
    <source>
        <dbReference type="EnsemblPlants" id="KQK92961"/>
    </source>
</evidence>
<protein>
    <submittedName>
        <fullName evidence="1">Uncharacterized protein</fullName>
    </submittedName>
</protein>
<reference evidence="2" key="1">
    <citation type="journal article" date="2012" name="Nat. Biotechnol.">
        <title>Reference genome sequence of the model plant Setaria.</title>
        <authorList>
            <person name="Bennetzen J.L."/>
            <person name="Schmutz J."/>
            <person name="Wang H."/>
            <person name="Percifield R."/>
            <person name="Hawkins J."/>
            <person name="Pontaroli A.C."/>
            <person name="Estep M."/>
            <person name="Feng L."/>
            <person name="Vaughn J.N."/>
            <person name="Grimwood J."/>
            <person name="Jenkins J."/>
            <person name="Barry K."/>
            <person name="Lindquist E."/>
            <person name="Hellsten U."/>
            <person name="Deshpande S."/>
            <person name="Wang X."/>
            <person name="Wu X."/>
            <person name="Mitros T."/>
            <person name="Triplett J."/>
            <person name="Yang X."/>
            <person name="Ye C.Y."/>
            <person name="Mauro-Herrera M."/>
            <person name="Wang L."/>
            <person name="Li P."/>
            <person name="Sharma M."/>
            <person name="Sharma R."/>
            <person name="Ronald P.C."/>
            <person name="Panaud O."/>
            <person name="Kellogg E.A."/>
            <person name="Brutnell T.P."/>
            <person name="Doust A.N."/>
            <person name="Tuskan G.A."/>
            <person name="Rokhsar D."/>
            <person name="Devos K.M."/>
        </authorList>
    </citation>
    <scope>NUCLEOTIDE SEQUENCE [LARGE SCALE GENOMIC DNA]</scope>
    <source>
        <strain evidence="2">cv. Yugu1</strain>
    </source>
</reference>
<organism evidence="1 2">
    <name type="scientific">Setaria italica</name>
    <name type="common">Foxtail millet</name>
    <name type="synonym">Panicum italicum</name>
    <dbReference type="NCBI Taxonomy" id="4555"/>
    <lineage>
        <taxon>Eukaryota</taxon>
        <taxon>Viridiplantae</taxon>
        <taxon>Streptophyta</taxon>
        <taxon>Embryophyta</taxon>
        <taxon>Tracheophyta</taxon>
        <taxon>Spermatophyta</taxon>
        <taxon>Magnoliopsida</taxon>
        <taxon>Liliopsida</taxon>
        <taxon>Poales</taxon>
        <taxon>Poaceae</taxon>
        <taxon>PACMAD clade</taxon>
        <taxon>Panicoideae</taxon>
        <taxon>Panicodae</taxon>
        <taxon>Paniceae</taxon>
        <taxon>Cenchrinae</taxon>
        <taxon>Setaria</taxon>
    </lineage>
</organism>
<proteinExistence type="predicted"/>
<evidence type="ECO:0000313" key="2">
    <source>
        <dbReference type="Proteomes" id="UP000004995"/>
    </source>
</evidence>
<dbReference type="EnsemblPlants" id="KQK92961">
    <property type="protein sequence ID" value="KQK92961"/>
    <property type="gene ID" value="SETIT_040649mg"/>
</dbReference>
<accession>K4AP01</accession>
<name>K4AP01_SETIT</name>
<dbReference type="AlphaFoldDB" id="K4AP01"/>
<keyword evidence="2" id="KW-1185">Reference proteome</keyword>
<reference evidence="1" key="2">
    <citation type="submission" date="2018-08" db="UniProtKB">
        <authorList>
            <consortium name="EnsemblPlants"/>
        </authorList>
    </citation>
    <scope>IDENTIFICATION</scope>
    <source>
        <strain evidence="1">Yugu1</strain>
    </source>
</reference>